<feature type="signal peptide" evidence="1">
    <location>
        <begin position="1"/>
        <end position="23"/>
    </location>
</feature>
<dbReference type="EMBL" id="QYUL01000004">
    <property type="protein sequence ID" value="RJF78141.1"/>
    <property type="molecule type" value="Genomic_DNA"/>
</dbReference>
<sequence>MFARTIAAAALSLAVLTSGSAFAASFDSLLADTKAATVSAQVERSDRDLANNYIVMAQSIAGQGDEAKALGFLNFARGKLGLVPSDSAVAQAQAGASFQSSDLAGTGSLH</sequence>
<gene>
    <name evidence="2" type="ORF">D3877_23735</name>
</gene>
<protein>
    <submittedName>
        <fullName evidence="2">Uncharacterized protein</fullName>
    </submittedName>
</protein>
<feature type="chain" id="PRO_5019533940" evidence="1">
    <location>
        <begin position="24"/>
        <end position="110"/>
    </location>
</feature>
<name>A0A418VPG6_9PROT</name>
<keyword evidence="1" id="KW-0732">Signal</keyword>
<keyword evidence="3" id="KW-1185">Reference proteome</keyword>
<evidence type="ECO:0000313" key="2">
    <source>
        <dbReference type="EMBL" id="RJF78141.1"/>
    </source>
</evidence>
<accession>A0A418VPG6</accession>
<evidence type="ECO:0000313" key="3">
    <source>
        <dbReference type="Proteomes" id="UP000283458"/>
    </source>
</evidence>
<comment type="caution">
    <text evidence="2">The sequence shown here is derived from an EMBL/GenBank/DDBJ whole genome shotgun (WGS) entry which is preliminary data.</text>
</comment>
<proteinExistence type="predicted"/>
<reference evidence="2 3" key="1">
    <citation type="submission" date="2018-09" db="EMBL/GenBank/DDBJ databases">
        <authorList>
            <person name="Zhu H."/>
        </authorList>
    </citation>
    <scope>NUCLEOTIDE SEQUENCE [LARGE SCALE GENOMIC DNA]</scope>
    <source>
        <strain evidence="2 3">K2W22B-5</strain>
    </source>
</reference>
<dbReference type="Proteomes" id="UP000283458">
    <property type="component" value="Unassembled WGS sequence"/>
</dbReference>
<dbReference type="AlphaFoldDB" id="A0A418VPG6"/>
<dbReference type="OrthoDB" id="9885122at2"/>
<dbReference type="RefSeq" id="WP_119833284.1">
    <property type="nucleotide sequence ID" value="NZ_QYUL01000004.1"/>
</dbReference>
<evidence type="ECO:0000256" key="1">
    <source>
        <dbReference type="SAM" id="SignalP"/>
    </source>
</evidence>
<organism evidence="2 3">
    <name type="scientific">Azospirillum cavernae</name>
    <dbReference type="NCBI Taxonomy" id="2320860"/>
    <lineage>
        <taxon>Bacteria</taxon>
        <taxon>Pseudomonadati</taxon>
        <taxon>Pseudomonadota</taxon>
        <taxon>Alphaproteobacteria</taxon>
        <taxon>Rhodospirillales</taxon>
        <taxon>Azospirillaceae</taxon>
        <taxon>Azospirillum</taxon>
    </lineage>
</organism>